<accession>A0ABQ6CWH6</accession>
<dbReference type="RefSeq" id="WP_284316884.1">
    <property type="nucleotide sequence ID" value="NZ_BSPC01000093.1"/>
</dbReference>
<keyword evidence="1" id="KW-0456">Lyase</keyword>
<proteinExistence type="predicted"/>
<protein>
    <submittedName>
        <fullName evidence="1">Carbon-phosphorus lyase</fullName>
    </submittedName>
</protein>
<dbReference type="SUPFAM" id="SSF159709">
    <property type="entry name" value="PhnH-like"/>
    <property type="match status" value="1"/>
</dbReference>
<dbReference type="EMBL" id="BSPC01000093">
    <property type="protein sequence ID" value="GLS23962.1"/>
    <property type="molecule type" value="Genomic_DNA"/>
</dbReference>
<evidence type="ECO:0000313" key="1">
    <source>
        <dbReference type="EMBL" id="GLS23962.1"/>
    </source>
</evidence>
<dbReference type="Pfam" id="PF05845">
    <property type="entry name" value="PhnH"/>
    <property type="match status" value="1"/>
</dbReference>
<dbReference type="Gene3D" id="3.40.50.11310">
    <property type="entry name" value="Bacterial phosphonate metabolism protein PhnH"/>
    <property type="match status" value="1"/>
</dbReference>
<sequence>MTDLAPGFADAALDSQAVFRACMNALARPASPQPLATELVPPALLTPELAALALALADHEAPLWLDAALRTEPAVRRYLAFHTGARFVDDPAEAAFALISDAAACPPFERFALGSDEYPDRSTTLLIAVNRLEAAEEFAFTGPGIKERIGLSIAPLPSGFREQLRANAALFPRGVDLIFTAPGRIAALPRSSQLIGEV</sequence>
<reference evidence="2" key="1">
    <citation type="journal article" date="2019" name="Int. J. Syst. Evol. Microbiol.">
        <title>The Global Catalogue of Microorganisms (GCM) 10K type strain sequencing project: providing services to taxonomists for standard genome sequencing and annotation.</title>
        <authorList>
            <consortium name="The Broad Institute Genomics Platform"/>
            <consortium name="The Broad Institute Genome Sequencing Center for Infectious Disease"/>
            <person name="Wu L."/>
            <person name="Ma J."/>
        </authorList>
    </citation>
    <scope>NUCLEOTIDE SEQUENCE [LARGE SCALE GENOMIC DNA]</scope>
    <source>
        <strain evidence="2">NBRC 101365</strain>
    </source>
</reference>
<dbReference type="NCBIfam" id="TIGR03292">
    <property type="entry name" value="PhnH_redo"/>
    <property type="match status" value="1"/>
</dbReference>
<keyword evidence="2" id="KW-1185">Reference proteome</keyword>
<dbReference type="Proteomes" id="UP001156882">
    <property type="component" value="Unassembled WGS sequence"/>
</dbReference>
<gene>
    <name evidence="1" type="primary">phnH</name>
    <name evidence="1" type="ORF">GCM10007874_69830</name>
</gene>
<comment type="caution">
    <text evidence="1">The sequence shown here is derived from an EMBL/GenBank/DDBJ whole genome shotgun (WGS) entry which is preliminary data.</text>
</comment>
<dbReference type="PIRSF" id="PIRSF020680">
    <property type="entry name" value="PhnH"/>
    <property type="match status" value="1"/>
</dbReference>
<name>A0ABQ6CWH6_9HYPH</name>
<dbReference type="InterPro" id="IPR038058">
    <property type="entry name" value="PhnH-like_sp"/>
</dbReference>
<dbReference type="GO" id="GO:0016829">
    <property type="term" value="F:lyase activity"/>
    <property type="evidence" value="ECO:0007669"/>
    <property type="project" value="UniProtKB-KW"/>
</dbReference>
<evidence type="ECO:0000313" key="2">
    <source>
        <dbReference type="Proteomes" id="UP001156882"/>
    </source>
</evidence>
<organism evidence="1 2">
    <name type="scientific">Labrys miyagiensis</name>
    <dbReference type="NCBI Taxonomy" id="346912"/>
    <lineage>
        <taxon>Bacteria</taxon>
        <taxon>Pseudomonadati</taxon>
        <taxon>Pseudomonadota</taxon>
        <taxon>Alphaproteobacteria</taxon>
        <taxon>Hyphomicrobiales</taxon>
        <taxon>Xanthobacteraceae</taxon>
        <taxon>Labrys</taxon>
    </lineage>
</organism>
<dbReference type="InterPro" id="IPR008772">
    <property type="entry name" value="Phosphonate_metab_PhnH"/>
</dbReference>